<organism evidence="1 2">
    <name type="scientific">Devosia honganensis</name>
    <dbReference type="NCBI Taxonomy" id="1610527"/>
    <lineage>
        <taxon>Bacteria</taxon>
        <taxon>Pseudomonadati</taxon>
        <taxon>Pseudomonadota</taxon>
        <taxon>Alphaproteobacteria</taxon>
        <taxon>Hyphomicrobiales</taxon>
        <taxon>Devosiaceae</taxon>
        <taxon>Devosia</taxon>
    </lineage>
</organism>
<evidence type="ECO:0000313" key="1">
    <source>
        <dbReference type="EMBL" id="MFC3706050.1"/>
    </source>
</evidence>
<accession>A0ABV7X3C2</accession>
<protein>
    <submittedName>
        <fullName evidence="1">P22 phage major capsid protein family protein</fullName>
    </submittedName>
</protein>
<dbReference type="Gene3D" id="2.40.30.240">
    <property type="match status" value="1"/>
</dbReference>
<name>A0ABV7X3C2_9HYPH</name>
<dbReference type="Proteomes" id="UP001595613">
    <property type="component" value="Unassembled WGS sequence"/>
</dbReference>
<gene>
    <name evidence="1" type="ORF">ACFOOL_14955</name>
</gene>
<keyword evidence="2" id="KW-1185">Reference proteome</keyword>
<evidence type="ECO:0000313" key="2">
    <source>
        <dbReference type="Proteomes" id="UP001595613"/>
    </source>
</evidence>
<sequence length="415" mass="44861">MANRTLTADIIAAEAITILDNELVMAKRVFRGYEDDFSKKVNGYKVGETISIRKPTDFTVRDGAVMNVQDVTEGKTTITVDKRKGIDFKFTSQDLTLNIAELSERVIKPAMVQLANQVDTDVMALYADVPNWVGTPGQVVNSYADFAKAPERLDEYAVPSERSAVLSPQDHWGLLGSQTSLYIQDAAKGAYRKGSLGEIGGVDTYMSQNVPTHTTGSRSGSPLIDISITASTITYDQVKDTNQQTIHIDTLGGATQTIAAGDVFTIDGVYAVNPVTKAPLPFLKEFTVVEGATAVGSETDLVISPAMIWTGAFKNVDVQGVTDLNNQPVNFLGDASKNYRQNLVFHRNAFALVTVPLVSPPGAVDVARKSYKGLNVRVIPVYDGVNDESAWRLDILYGTKAIDPRLATRLSGTGS</sequence>
<reference evidence="2" key="1">
    <citation type="journal article" date="2019" name="Int. J. Syst. Evol. Microbiol.">
        <title>The Global Catalogue of Microorganisms (GCM) 10K type strain sequencing project: providing services to taxonomists for standard genome sequencing and annotation.</title>
        <authorList>
            <consortium name="The Broad Institute Genomics Platform"/>
            <consortium name="The Broad Institute Genome Sequencing Center for Infectious Disease"/>
            <person name="Wu L."/>
            <person name="Ma J."/>
        </authorList>
    </citation>
    <scope>NUCLEOTIDE SEQUENCE [LARGE SCALE GENOMIC DNA]</scope>
    <source>
        <strain evidence="2">KCTC 42281</strain>
    </source>
</reference>
<proteinExistence type="predicted"/>
<dbReference type="EMBL" id="JBHRYD010000014">
    <property type="protein sequence ID" value="MFC3706050.1"/>
    <property type="molecule type" value="Genomic_DNA"/>
</dbReference>
<comment type="caution">
    <text evidence="1">The sequence shown here is derived from an EMBL/GenBank/DDBJ whole genome shotgun (WGS) entry which is preliminary data.</text>
</comment>
<dbReference type="RefSeq" id="WP_380098089.1">
    <property type="nucleotide sequence ID" value="NZ_JBHRYD010000014.1"/>
</dbReference>
<dbReference type="Pfam" id="PF11651">
    <property type="entry name" value="P22_CoatProtein"/>
    <property type="match status" value="1"/>
</dbReference>
<dbReference type="InterPro" id="IPR024659">
    <property type="entry name" value="Phage_coat_Gp5"/>
</dbReference>